<name>A0A8H4PK24_9HYPO</name>
<dbReference type="GO" id="GO:0005634">
    <property type="term" value="C:nucleus"/>
    <property type="evidence" value="ECO:0007669"/>
    <property type="project" value="UniProtKB-SubCell"/>
</dbReference>
<keyword evidence="8" id="KW-0963">Cytoplasm</keyword>
<dbReference type="OrthoDB" id="20086at2759"/>
<dbReference type="InterPro" id="IPR038881">
    <property type="entry name" value="Yae1-like"/>
</dbReference>
<sequence>MHFQPVELSGEEMHPSDAADASVSRNTHLIVDASLDDVFGSASPEPQDAASHPSDMLRLQSDHTTTGYREAIAVAKASTIQAGFDEGFSLGATVGSRAGRLLGMLEGISDAVRGRADDEAAAAVGQLLAEARVELSTDRVFDAAYWAPDGNWTFDVEPASHDEILFTHVADAHPLICKWSSVTDAQIRLWKIDEAILGTADAGPRLDPLVDEAPVLAAPLTAAKKPLDW</sequence>
<evidence type="ECO:0000256" key="7">
    <source>
        <dbReference type="ARBA" id="ARBA00018400"/>
    </source>
</evidence>
<gene>
    <name evidence="12" type="ORF">G6O67_008395</name>
</gene>
<dbReference type="GO" id="GO:0005737">
    <property type="term" value="C:cytoplasm"/>
    <property type="evidence" value="ECO:0007669"/>
    <property type="project" value="UniProtKB-SubCell"/>
</dbReference>
<organism evidence="12 13">
    <name type="scientific">Ophiocordyceps sinensis</name>
    <dbReference type="NCBI Taxonomy" id="72228"/>
    <lineage>
        <taxon>Eukaryota</taxon>
        <taxon>Fungi</taxon>
        <taxon>Dikarya</taxon>
        <taxon>Ascomycota</taxon>
        <taxon>Pezizomycotina</taxon>
        <taxon>Sordariomycetes</taxon>
        <taxon>Hypocreomycetidae</taxon>
        <taxon>Hypocreales</taxon>
        <taxon>Ophiocordycipitaceae</taxon>
        <taxon>Ophiocordyceps</taxon>
    </lineage>
</organism>
<comment type="caution">
    <text evidence="12">The sequence shown here is derived from an EMBL/GenBank/DDBJ whole genome shotgun (WGS) entry which is preliminary data.</text>
</comment>
<evidence type="ECO:0000256" key="4">
    <source>
        <dbReference type="ARBA" id="ARBA00007096"/>
    </source>
</evidence>
<dbReference type="InterPro" id="IPR019191">
    <property type="entry name" value="Essential_protein_Yae1_N"/>
</dbReference>
<keyword evidence="13" id="KW-1185">Reference proteome</keyword>
<evidence type="ECO:0000256" key="5">
    <source>
        <dbReference type="ARBA" id="ARBA00011427"/>
    </source>
</evidence>
<comment type="subunit">
    <text evidence="5">May form a complex with LTO1.</text>
</comment>
<keyword evidence="9" id="KW-0539">Nucleus</keyword>
<dbReference type="Proteomes" id="UP000557566">
    <property type="component" value="Unassembled WGS sequence"/>
</dbReference>
<dbReference type="AlphaFoldDB" id="A0A8H4PK24"/>
<protein>
    <recommendedName>
        <fullName evidence="7">Protein YAE1</fullName>
    </recommendedName>
    <alternativeName>
        <fullName evidence="6">Protein yae1</fullName>
    </alternativeName>
</protein>
<dbReference type="EMBL" id="JAAVMX010000011">
    <property type="protein sequence ID" value="KAF4504219.1"/>
    <property type="molecule type" value="Genomic_DNA"/>
</dbReference>
<comment type="subcellular location">
    <subcellularLocation>
        <location evidence="3">Cytoplasm</location>
    </subcellularLocation>
    <subcellularLocation>
        <location evidence="2">Nucleus</location>
    </subcellularLocation>
</comment>
<evidence type="ECO:0000256" key="6">
    <source>
        <dbReference type="ARBA" id="ARBA00017286"/>
    </source>
</evidence>
<evidence type="ECO:0000256" key="9">
    <source>
        <dbReference type="ARBA" id="ARBA00023242"/>
    </source>
</evidence>
<dbReference type="Pfam" id="PF09811">
    <property type="entry name" value="Yae1_N"/>
    <property type="match status" value="1"/>
</dbReference>
<feature type="region of interest" description="Disordered" evidence="10">
    <location>
        <begin position="1"/>
        <end position="23"/>
    </location>
</feature>
<comment type="function">
    <text evidence="1">The complex LTO1:YAE1 may function as a target specific adapter that probably recruits apo-RPLI1 to the cytosolic iron-sulfur protein assembly (CIA) complex machinery. May be required for biogenesis of the large ribosomal subunit and initiation of translation.</text>
</comment>
<evidence type="ECO:0000256" key="3">
    <source>
        <dbReference type="ARBA" id="ARBA00004496"/>
    </source>
</evidence>
<evidence type="ECO:0000256" key="8">
    <source>
        <dbReference type="ARBA" id="ARBA00022490"/>
    </source>
</evidence>
<evidence type="ECO:0000313" key="13">
    <source>
        <dbReference type="Proteomes" id="UP000557566"/>
    </source>
</evidence>
<reference evidence="12 13" key="1">
    <citation type="journal article" date="2020" name="Genome Biol. Evol.">
        <title>A new high-quality draft genome assembly of the Chinese cordyceps Ophiocordyceps sinensis.</title>
        <authorList>
            <person name="Shu R."/>
            <person name="Zhang J."/>
            <person name="Meng Q."/>
            <person name="Zhang H."/>
            <person name="Zhou G."/>
            <person name="Li M."/>
            <person name="Wu P."/>
            <person name="Zhao Y."/>
            <person name="Chen C."/>
            <person name="Qin Q."/>
        </authorList>
    </citation>
    <scope>NUCLEOTIDE SEQUENCE [LARGE SCALE GENOMIC DNA]</scope>
    <source>
        <strain evidence="12 13">IOZ07</strain>
    </source>
</reference>
<evidence type="ECO:0000313" key="12">
    <source>
        <dbReference type="EMBL" id="KAF4504219.1"/>
    </source>
</evidence>
<dbReference type="PANTHER" id="PTHR18829">
    <property type="entry name" value="PROTEIN YAE1 HOMOLOG"/>
    <property type="match status" value="1"/>
</dbReference>
<dbReference type="PANTHER" id="PTHR18829:SF0">
    <property type="entry name" value="PROTEIN YAE1 HOMOLOG"/>
    <property type="match status" value="1"/>
</dbReference>
<proteinExistence type="inferred from homology"/>
<comment type="similarity">
    <text evidence="4">Belongs to the YAE1 family.</text>
</comment>
<evidence type="ECO:0000256" key="2">
    <source>
        <dbReference type="ARBA" id="ARBA00004123"/>
    </source>
</evidence>
<evidence type="ECO:0000256" key="1">
    <source>
        <dbReference type="ARBA" id="ARBA00003836"/>
    </source>
</evidence>
<accession>A0A8H4PK24</accession>
<evidence type="ECO:0000256" key="10">
    <source>
        <dbReference type="SAM" id="MobiDB-lite"/>
    </source>
</evidence>
<evidence type="ECO:0000259" key="11">
    <source>
        <dbReference type="Pfam" id="PF09811"/>
    </source>
</evidence>
<feature type="domain" description="Essential protein Yae1 N-terminal" evidence="11">
    <location>
        <begin position="67"/>
        <end position="105"/>
    </location>
</feature>